<dbReference type="InterPro" id="IPR029063">
    <property type="entry name" value="SAM-dependent_MTases_sf"/>
</dbReference>
<organism evidence="3 4">
    <name type="scientific">Dictyostelium purpureum</name>
    <name type="common">Slime mold</name>
    <dbReference type="NCBI Taxonomy" id="5786"/>
    <lineage>
        <taxon>Eukaryota</taxon>
        <taxon>Amoebozoa</taxon>
        <taxon>Evosea</taxon>
        <taxon>Eumycetozoa</taxon>
        <taxon>Dictyostelia</taxon>
        <taxon>Dictyosteliales</taxon>
        <taxon>Dictyosteliaceae</taxon>
        <taxon>Dictyostelium</taxon>
    </lineage>
</organism>
<dbReference type="FunCoup" id="F0ZBC8">
    <property type="interactions" value="3"/>
</dbReference>
<dbReference type="AlphaFoldDB" id="F0ZBC8"/>
<evidence type="ECO:0008006" key="5">
    <source>
        <dbReference type="Google" id="ProtNLM"/>
    </source>
</evidence>
<sequence length="369" mass="43599">MDKNNNNNNKNYYNRIMQSKYNEFSKIQLETIKNNSKLIEKSICIMIENIKNGKFLIKNNNDSPVRILDIGSSHGRNSITPLNIIISNILKQNPKQCFEVYHEDLPSNDFSRLFNEISQNSQSYLKLSNQIYYYGIGKTFYNQVVPSNSIDYIFSFSASHWSSYNEEFYKNPDSLLMIYRERTPEYTKHCLECLFNNFSSRAKELKNGGIFIITIMNENEDLSPEENTVYQYFKLMKDVWYLMVKDNLVPKEVVEKMMLPINFYKKSEIYQVIDMVEKQEGLKLVSIDQNVQTFHNVELSDLDKAELLFKYINVASEPTIKSFLPGDQRKKDLLYKVFKIKFLTYLKTNKIIPINNLYSYYSIIFEKDC</sequence>
<dbReference type="GeneID" id="10506697"/>
<dbReference type="SUPFAM" id="SSF53335">
    <property type="entry name" value="S-adenosyl-L-methionine-dependent methyltransferases"/>
    <property type="match status" value="1"/>
</dbReference>
<dbReference type="GO" id="GO:0032259">
    <property type="term" value="P:methylation"/>
    <property type="evidence" value="ECO:0000318"/>
    <property type="project" value="GO_Central"/>
</dbReference>
<proteinExistence type="predicted"/>
<keyword evidence="2" id="KW-0460">Magnesium</keyword>
<accession>F0ZBC8</accession>
<gene>
    <name evidence="3" type="ORF">DICPUDRAFT_75678</name>
</gene>
<dbReference type="GO" id="GO:0008757">
    <property type="term" value="F:S-adenosylmethionine-dependent methyltransferase activity"/>
    <property type="evidence" value="ECO:0000318"/>
    <property type="project" value="GO_Central"/>
</dbReference>
<evidence type="ECO:0000256" key="1">
    <source>
        <dbReference type="ARBA" id="ARBA00022723"/>
    </source>
</evidence>
<evidence type="ECO:0000313" key="4">
    <source>
        <dbReference type="Proteomes" id="UP000001064"/>
    </source>
</evidence>
<evidence type="ECO:0000313" key="3">
    <source>
        <dbReference type="EMBL" id="EGC38723.1"/>
    </source>
</evidence>
<dbReference type="Gene3D" id="1.10.1200.270">
    <property type="entry name" value="Methyltransferase, alpha-helical capping domain"/>
    <property type="match status" value="1"/>
</dbReference>
<dbReference type="InParanoid" id="F0ZBC8"/>
<keyword evidence="1" id="KW-0479">Metal-binding</keyword>
<protein>
    <recommendedName>
        <fullName evidence="5">SAM dependent carboxyl methyltransferase</fullName>
    </recommendedName>
</protein>
<dbReference type="OrthoDB" id="1523883at2759"/>
<name>F0ZBC8_DICPU</name>
<dbReference type="GO" id="GO:0046872">
    <property type="term" value="F:metal ion binding"/>
    <property type="evidence" value="ECO:0007669"/>
    <property type="project" value="UniProtKB-KW"/>
</dbReference>
<keyword evidence="4" id="KW-1185">Reference proteome</keyword>
<dbReference type="OMA" id="YSAQTEG"/>
<dbReference type="eggNOG" id="ENOG502QQYU">
    <property type="taxonomic scope" value="Eukaryota"/>
</dbReference>
<dbReference type="VEuPathDB" id="AmoebaDB:DICPUDRAFT_75678"/>
<evidence type="ECO:0000256" key="2">
    <source>
        <dbReference type="ARBA" id="ARBA00022842"/>
    </source>
</evidence>
<dbReference type="RefSeq" id="XP_003284714.1">
    <property type="nucleotide sequence ID" value="XM_003284666.1"/>
</dbReference>
<reference evidence="4" key="1">
    <citation type="journal article" date="2011" name="Genome Biol.">
        <title>Comparative genomics of the social amoebae Dictyostelium discoideum and Dictyostelium purpureum.</title>
        <authorList>
            <consortium name="US DOE Joint Genome Institute (JGI-PGF)"/>
            <person name="Sucgang R."/>
            <person name="Kuo A."/>
            <person name="Tian X."/>
            <person name="Salerno W."/>
            <person name="Parikh A."/>
            <person name="Feasley C.L."/>
            <person name="Dalin E."/>
            <person name="Tu H."/>
            <person name="Huang E."/>
            <person name="Barry K."/>
            <person name="Lindquist E."/>
            <person name="Shapiro H."/>
            <person name="Bruce D."/>
            <person name="Schmutz J."/>
            <person name="Salamov A."/>
            <person name="Fey P."/>
            <person name="Gaudet P."/>
            <person name="Anjard C."/>
            <person name="Babu M.M."/>
            <person name="Basu S."/>
            <person name="Bushmanova Y."/>
            <person name="van der Wel H."/>
            <person name="Katoh-Kurasawa M."/>
            <person name="Dinh C."/>
            <person name="Coutinho P.M."/>
            <person name="Saito T."/>
            <person name="Elias M."/>
            <person name="Schaap P."/>
            <person name="Kay R.R."/>
            <person name="Henrissat B."/>
            <person name="Eichinger L."/>
            <person name="Rivero F."/>
            <person name="Putnam N.H."/>
            <person name="West C.M."/>
            <person name="Loomis W.F."/>
            <person name="Chisholm R.L."/>
            <person name="Shaulsky G."/>
            <person name="Strassmann J.E."/>
            <person name="Queller D.C."/>
            <person name="Kuspa A."/>
            <person name="Grigoriev I.V."/>
        </authorList>
    </citation>
    <scope>NUCLEOTIDE SEQUENCE [LARGE SCALE GENOMIC DNA]</scope>
    <source>
        <strain evidence="4">QSDP1</strain>
    </source>
</reference>
<dbReference type="InterPro" id="IPR042086">
    <property type="entry name" value="MeTrfase_capping"/>
</dbReference>
<dbReference type="EMBL" id="GL870970">
    <property type="protein sequence ID" value="EGC38723.1"/>
    <property type="molecule type" value="Genomic_DNA"/>
</dbReference>
<dbReference type="Pfam" id="PF03492">
    <property type="entry name" value="Methyltransf_7"/>
    <property type="match status" value="1"/>
</dbReference>
<dbReference type="InterPro" id="IPR005299">
    <property type="entry name" value="MeTrfase_7"/>
</dbReference>
<dbReference type="Proteomes" id="UP000001064">
    <property type="component" value="Unassembled WGS sequence"/>
</dbReference>
<dbReference type="Gene3D" id="3.40.50.150">
    <property type="entry name" value="Vaccinia Virus protein VP39"/>
    <property type="match status" value="1"/>
</dbReference>
<dbReference type="KEGG" id="dpp:DICPUDRAFT_75678"/>
<dbReference type="PANTHER" id="PTHR31009">
    <property type="entry name" value="S-ADENOSYL-L-METHIONINE:CARBOXYL METHYLTRANSFERASE FAMILY PROTEIN"/>
    <property type="match status" value="1"/>
</dbReference>